<evidence type="ECO:0008006" key="8">
    <source>
        <dbReference type="Google" id="ProtNLM"/>
    </source>
</evidence>
<dbReference type="Proteomes" id="UP001583172">
    <property type="component" value="Unassembled WGS sequence"/>
</dbReference>
<comment type="caution">
    <text evidence="6">The sequence shown here is derived from an EMBL/GenBank/DDBJ whole genome shotgun (WGS) entry which is preliminary data.</text>
</comment>
<feature type="region of interest" description="Disordered" evidence="5">
    <location>
        <begin position="156"/>
        <end position="203"/>
    </location>
</feature>
<dbReference type="PANTHER" id="PTHR46910">
    <property type="entry name" value="TRANSCRIPTION FACTOR PDR1"/>
    <property type="match status" value="1"/>
</dbReference>
<dbReference type="CDD" id="cd00067">
    <property type="entry name" value="GAL4"/>
    <property type="match status" value="1"/>
</dbReference>
<sequence length="818" mass="89043">MASSGKPAGKVRFVPHNLQGLPVKRKQVSHACLECRKKKKRCRHAPDSYPSDDDDSYMSSPPNSSHTEQQQPPRTRIETSTSSSADRDTSDAAAQLLQFFHHASGKPSATNPNASTVPDPKVTRSRPSSPAPASPPPFLGDLNPESILVEATMTQTATPKPQHAEGPSALQIGFVPPVSPRQSRRSPALGRDHSRGTEGAKSVEETVGPFFSLPRDDGSRLIVHVEDAAKLAALAQALATRALAEKVLPSELEWSAMRDIYLAKVHPIFPLFDRFMLVNLPASASLRELIQATVCLASATDPDAGPLLTLKASVDGKTESTRVSYDEYSHAMADFIKNRLEELREAQQISLVNQIQVLALTCLYWQPAGRTERLQPLDLWARVASLVHTHGIHLGILPRAQGERDGDCGEAGSRLFKCLYVIDRLIAAIAARPLMFHNMDLMQVPRPEPSDPPIFRLFLSLILLLDQVFDMYRPRPTISYIDLPVFERMAIEAGAQCEPESLLATMEVLYHAIGVLSVRMPRHRFRTAPECDALHSLPTQHLPPSSVNARRSHSADRILDVLENYKLSPVPFVPYASTLSLSVAYRKWRFSRLPMFRSRGGADFKKMLPVVQRLGAIWGSARINGQLGQAVMRKLDQIESTRKKAKAMEGPATSSNGGPSEKEGVGSQLRDKSKHGVAETTGHTVNGSNTSGTILNPTFIHSGAIPTESGVGPQPDTPANFQPAQGYSHLDDAIPLPGDLSMVQMPSAAAGTTPQPAVVGTTAITGMAADGNVDELLAGDDALFKEWDPLFAQSVDFSFSSLLDPGNPFAWPEYGEYV</sequence>
<name>A0ABR3VQP0_HUMIN</name>
<keyword evidence="3" id="KW-0238">DNA-binding</keyword>
<proteinExistence type="predicted"/>
<protein>
    <recommendedName>
        <fullName evidence="8">Transcription factor domain-containing protein</fullName>
    </recommendedName>
</protein>
<keyword evidence="2" id="KW-0479">Metal-binding</keyword>
<evidence type="ECO:0000256" key="5">
    <source>
        <dbReference type="SAM" id="MobiDB-lite"/>
    </source>
</evidence>
<keyword evidence="7" id="KW-1185">Reference proteome</keyword>
<evidence type="ECO:0000256" key="3">
    <source>
        <dbReference type="ARBA" id="ARBA00023125"/>
    </source>
</evidence>
<gene>
    <name evidence="6" type="ORF">VTJ49DRAFT_6366</name>
</gene>
<comment type="subcellular location">
    <subcellularLocation>
        <location evidence="1">Nucleus</location>
    </subcellularLocation>
</comment>
<feature type="compositionally biased region" description="Pro residues" evidence="5">
    <location>
        <begin position="129"/>
        <end position="138"/>
    </location>
</feature>
<dbReference type="CDD" id="cd12148">
    <property type="entry name" value="fungal_TF_MHR"/>
    <property type="match status" value="1"/>
</dbReference>
<evidence type="ECO:0000313" key="7">
    <source>
        <dbReference type="Proteomes" id="UP001583172"/>
    </source>
</evidence>
<evidence type="ECO:0000256" key="1">
    <source>
        <dbReference type="ARBA" id="ARBA00004123"/>
    </source>
</evidence>
<accession>A0ABR3VQP0</accession>
<dbReference type="InterPro" id="IPR050987">
    <property type="entry name" value="AtrR-like"/>
</dbReference>
<dbReference type="InterPro" id="IPR036864">
    <property type="entry name" value="Zn2-C6_fun-type_DNA-bd_sf"/>
</dbReference>
<evidence type="ECO:0000256" key="2">
    <source>
        <dbReference type="ARBA" id="ARBA00022723"/>
    </source>
</evidence>
<dbReference type="SUPFAM" id="SSF57701">
    <property type="entry name" value="Zn2/Cys6 DNA-binding domain"/>
    <property type="match status" value="1"/>
</dbReference>
<evidence type="ECO:0000313" key="6">
    <source>
        <dbReference type="EMBL" id="KAL1843962.1"/>
    </source>
</evidence>
<feature type="region of interest" description="Disordered" evidence="5">
    <location>
        <begin position="641"/>
        <end position="723"/>
    </location>
</feature>
<feature type="compositionally biased region" description="Polar residues" evidence="5">
    <location>
        <begin position="107"/>
        <end position="116"/>
    </location>
</feature>
<feature type="compositionally biased region" description="Basic and acidic residues" evidence="5">
    <location>
        <begin position="190"/>
        <end position="203"/>
    </location>
</feature>
<feature type="compositionally biased region" description="Polar residues" evidence="5">
    <location>
        <begin position="681"/>
        <end position="696"/>
    </location>
</feature>
<feature type="compositionally biased region" description="Basic and acidic residues" evidence="5">
    <location>
        <begin position="660"/>
        <end position="677"/>
    </location>
</feature>
<reference evidence="6 7" key="1">
    <citation type="journal article" date="2024" name="Commun. Biol.">
        <title>Comparative genomic analysis of thermophilic fungi reveals convergent evolutionary adaptations and gene losses.</title>
        <authorList>
            <person name="Steindorff A.S."/>
            <person name="Aguilar-Pontes M.V."/>
            <person name="Robinson A.J."/>
            <person name="Andreopoulos B."/>
            <person name="LaButti K."/>
            <person name="Kuo A."/>
            <person name="Mondo S."/>
            <person name="Riley R."/>
            <person name="Otillar R."/>
            <person name="Haridas S."/>
            <person name="Lipzen A."/>
            <person name="Grimwood J."/>
            <person name="Schmutz J."/>
            <person name="Clum A."/>
            <person name="Reid I.D."/>
            <person name="Moisan M.C."/>
            <person name="Butler G."/>
            <person name="Nguyen T.T.M."/>
            <person name="Dewar K."/>
            <person name="Conant G."/>
            <person name="Drula E."/>
            <person name="Henrissat B."/>
            <person name="Hansel C."/>
            <person name="Singer S."/>
            <person name="Hutchinson M.I."/>
            <person name="de Vries R.P."/>
            <person name="Natvig D.O."/>
            <person name="Powell A.J."/>
            <person name="Tsang A."/>
            <person name="Grigoriev I.V."/>
        </authorList>
    </citation>
    <scope>NUCLEOTIDE SEQUENCE [LARGE SCALE GENOMIC DNA]</scope>
    <source>
        <strain evidence="6 7">CBS 620.91</strain>
    </source>
</reference>
<evidence type="ECO:0000256" key="4">
    <source>
        <dbReference type="ARBA" id="ARBA00023242"/>
    </source>
</evidence>
<dbReference type="EMBL" id="JAZGSY010000006">
    <property type="protein sequence ID" value="KAL1843962.1"/>
    <property type="molecule type" value="Genomic_DNA"/>
</dbReference>
<organism evidence="6 7">
    <name type="scientific">Humicola insolens</name>
    <name type="common">Soft-rot fungus</name>
    <dbReference type="NCBI Taxonomy" id="85995"/>
    <lineage>
        <taxon>Eukaryota</taxon>
        <taxon>Fungi</taxon>
        <taxon>Dikarya</taxon>
        <taxon>Ascomycota</taxon>
        <taxon>Pezizomycotina</taxon>
        <taxon>Sordariomycetes</taxon>
        <taxon>Sordariomycetidae</taxon>
        <taxon>Sordariales</taxon>
        <taxon>Chaetomiaceae</taxon>
        <taxon>Mycothermus</taxon>
    </lineage>
</organism>
<dbReference type="PANTHER" id="PTHR46910:SF3">
    <property type="entry name" value="HALOTOLERANCE PROTEIN 9-RELATED"/>
    <property type="match status" value="1"/>
</dbReference>
<dbReference type="InterPro" id="IPR001138">
    <property type="entry name" value="Zn2Cys6_DnaBD"/>
</dbReference>
<keyword evidence="4" id="KW-0539">Nucleus</keyword>
<feature type="region of interest" description="Disordered" evidence="5">
    <location>
        <begin position="103"/>
        <end position="143"/>
    </location>
</feature>
<feature type="region of interest" description="Disordered" evidence="5">
    <location>
        <begin position="1"/>
        <end position="88"/>
    </location>
</feature>